<evidence type="ECO:0000313" key="8">
    <source>
        <dbReference type="EMBL" id="TDA37709.1"/>
    </source>
</evidence>
<evidence type="ECO:0000256" key="1">
    <source>
        <dbReference type="ARBA" id="ARBA00022478"/>
    </source>
</evidence>
<dbReference type="PANTHER" id="PTHR13946">
    <property type="entry name" value="DNA-DIRECTED RNA POLYMERASE I,II,III"/>
    <property type="match status" value="1"/>
</dbReference>
<comment type="subunit">
    <text evidence="4">Part of the RNA polymerase complex.</text>
</comment>
<dbReference type="HAMAP" id="MF_00261">
    <property type="entry name" value="RNApol_arch_Rpo11"/>
    <property type="match status" value="1"/>
</dbReference>
<keyword evidence="4" id="KW-0963">Cytoplasm</keyword>
<comment type="similarity">
    <text evidence="3 4">Belongs to the archaeal Rpo11/eukaryotic RPB11/RPC19 RNA polymerase subunit family.</text>
</comment>
<reference evidence="8 10" key="1">
    <citation type="journal article" date="2019" name="Nat. Microbiol.">
        <title>Expanding anaerobic alkane metabolism in the domain of Archaea.</title>
        <authorList>
            <person name="Wang Y."/>
            <person name="Wegener G."/>
            <person name="Hou J."/>
            <person name="Wang F."/>
            <person name="Xiao X."/>
        </authorList>
    </citation>
    <scope>NUCLEOTIDE SEQUENCE [LARGE SCALE GENOMIC DNA]</scope>
    <source>
        <strain evidence="8">WYZ-LMO11</strain>
    </source>
</reference>
<dbReference type="GO" id="GO:0003899">
    <property type="term" value="F:DNA-directed RNA polymerase activity"/>
    <property type="evidence" value="ECO:0007669"/>
    <property type="project" value="UniProtKB-UniRule"/>
</dbReference>
<sequence length="93" mass="10799">MTIKVIKYDDKLLELEFEKEDHTIGNLLRSYLMKDKHVKLAGYRVLHPITGGIRLVIHTDGEENPKDALINAIQKIEEETKELQEKLKGLFKL</sequence>
<dbReference type="PROSITE" id="PS01154">
    <property type="entry name" value="RNA_POL_L_13KD"/>
    <property type="match status" value="1"/>
</dbReference>
<evidence type="ECO:0000259" key="6">
    <source>
        <dbReference type="Pfam" id="PF13656"/>
    </source>
</evidence>
<comment type="caution">
    <text evidence="8">The sequence shown here is derived from an EMBL/GenBank/DDBJ whole genome shotgun (WGS) entry which is preliminary data.</text>
</comment>
<accession>A0A523B9T7</accession>
<evidence type="ECO:0000256" key="2">
    <source>
        <dbReference type="ARBA" id="ARBA00023163"/>
    </source>
</evidence>
<keyword evidence="5" id="KW-0175">Coiled coil</keyword>
<feature type="coiled-coil region" evidence="5">
    <location>
        <begin position="66"/>
        <end position="93"/>
    </location>
</feature>
<dbReference type="Pfam" id="PF13656">
    <property type="entry name" value="RNA_pol_L_2"/>
    <property type="match status" value="1"/>
</dbReference>
<comment type="catalytic activity">
    <reaction evidence="4">
        <text>RNA(n) + a ribonucleoside 5'-triphosphate = RNA(n+1) + diphosphate</text>
        <dbReference type="Rhea" id="RHEA:21248"/>
        <dbReference type="Rhea" id="RHEA-COMP:14527"/>
        <dbReference type="Rhea" id="RHEA-COMP:17342"/>
        <dbReference type="ChEBI" id="CHEBI:33019"/>
        <dbReference type="ChEBI" id="CHEBI:61557"/>
        <dbReference type="ChEBI" id="CHEBI:140395"/>
        <dbReference type="EC" id="2.7.7.6"/>
    </reaction>
</comment>
<feature type="domain" description="DNA-directed RNA polymerase RBP11-like dimerisation" evidence="6">
    <location>
        <begin position="13"/>
        <end position="85"/>
    </location>
</feature>
<dbReference type="InterPro" id="IPR009025">
    <property type="entry name" value="RBP11-like_dimer"/>
</dbReference>
<comment type="function">
    <text evidence="4">DNA-dependent RNA polymerase (RNAP) catalyzes the transcription of DNA into RNA using the four ribonucleoside triphosphates as substrates.</text>
</comment>
<keyword evidence="4" id="KW-0548">Nucleotidyltransferase</keyword>
<dbReference type="Gene3D" id="3.30.1360.10">
    <property type="entry name" value="RNA polymerase, RBP11-like subunit"/>
    <property type="match status" value="1"/>
</dbReference>
<evidence type="ECO:0000313" key="7">
    <source>
        <dbReference type="EMBL" id="RZN57400.1"/>
    </source>
</evidence>
<dbReference type="GO" id="GO:0003677">
    <property type="term" value="F:DNA binding"/>
    <property type="evidence" value="ECO:0007669"/>
    <property type="project" value="InterPro"/>
</dbReference>
<evidence type="ECO:0000313" key="9">
    <source>
        <dbReference type="Proteomes" id="UP000316080"/>
    </source>
</evidence>
<dbReference type="GO" id="GO:0000428">
    <property type="term" value="C:DNA-directed RNA polymerase complex"/>
    <property type="evidence" value="ECO:0007669"/>
    <property type="project" value="UniProtKB-KW"/>
</dbReference>
<evidence type="ECO:0000313" key="10">
    <source>
        <dbReference type="Proteomes" id="UP000317265"/>
    </source>
</evidence>
<dbReference type="GO" id="GO:0005737">
    <property type="term" value="C:cytoplasm"/>
    <property type="evidence" value="ECO:0007669"/>
    <property type="project" value="UniProtKB-SubCell"/>
</dbReference>
<keyword evidence="4" id="KW-0808">Transferase</keyword>
<protein>
    <recommendedName>
        <fullName evidence="4">DNA-directed RNA polymerase subunit Rpo11</fullName>
        <ecNumber evidence="4">2.7.7.6</ecNumber>
    </recommendedName>
    <alternativeName>
        <fullName evidence="4">DNA-directed RNA polymerase subunit L</fullName>
    </alternativeName>
</protein>
<keyword evidence="1 4" id="KW-0240">DNA-directed RNA polymerase</keyword>
<dbReference type="GO" id="GO:0046983">
    <property type="term" value="F:protein dimerization activity"/>
    <property type="evidence" value="ECO:0007669"/>
    <property type="project" value="InterPro"/>
</dbReference>
<dbReference type="Proteomes" id="UP000317265">
    <property type="component" value="Unassembled WGS sequence"/>
</dbReference>
<dbReference type="GO" id="GO:0006351">
    <property type="term" value="P:DNA-templated transcription"/>
    <property type="evidence" value="ECO:0007669"/>
    <property type="project" value="UniProtKB-UniRule"/>
</dbReference>
<evidence type="ECO:0000256" key="5">
    <source>
        <dbReference type="SAM" id="Coils"/>
    </source>
</evidence>
<dbReference type="PANTHER" id="PTHR13946:SF28">
    <property type="entry name" value="DNA-DIRECTED RNA POLYMERASES I AND III SUBUNIT RPAC2"/>
    <property type="match status" value="1"/>
</dbReference>
<dbReference type="SUPFAM" id="SSF55257">
    <property type="entry name" value="RBP11-like subunits of RNA polymerase"/>
    <property type="match status" value="1"/>
</dbReference>
<reference evidence="7 9" key="2">
    <citation type="journal article" date="2019" name="Nat. Microbiol.">
        <title>Wide diversity of methane and short-chain alkane metabolisms in uncultured archaea.</title>
        <authorList>
            <person name="Borrel G."/>
            <person name="Adam P.S."/>
            <person name="McKay L.J."/>
            <person name="Chen L.X."/>
            <person name="Sierra-Garcia I.N."/>
            <person name="Sieber C.M."/>
            <person name="Letourneur Q."/>
            <person name="Ghozlane A."/>
            <person name="Andersen G.L."/>
            <person name="Li W.J."/>
            <person name="Hallam S.J."/>
            <person name="Muyzer G."/>
            <person name="de Oliveira V.M."/>
            <person name="Inskeep W.P."/>
            <person name="Banfield J.F."/>
            <person name="Gribaldo S."/>
        </authorList>
    </citation>
    <scope>NUCLEOTIDE SEQUENCE [LARGE SCALE GENOMIC DNA]</scope>
    <source>
        <strain evidence="7">Verst-YHS</strain>
    </source>
</reference>
<comment type="subcellular location">
    <subcellularLocation>
        <location evidence="4">Cytoplasm</location>
    </subcellularLocation>
</comment>
<dbReference type="InterPro" id="IPR036603">
    <property type="entry name" value="RBP11-like"/>
</dbReference>
<proteinExistence type="inferred from homology"/>
<dbReference type="Proteomes" id="UP000316080">
    <property type="component" value="Unassembled WGS sequence"/>
</dbReference>
<dbReference type="CDD" id="cd06927">
    <property type="entry name" value="RNAP_L"/>
    <property type="match status" value="1"/>
</dbReference>
<evidence type="ECO:0000256" key="4">
    <source>
        <dbReference type="HAMAP-Rule" id="MF_00261"/>
    </source>
</evidence>
<name>A0A523B9T7_9CREN</name>
<dbReference type="InterPro" id="IPR022905">
    <property type="entry name" value="Rpo11-like"/>
</dbReference>
<dbReference type="EMBL" id="QNVI01000065">
    <property type="protein sequence ID" value="TDA37709.1"/>
    <property type="molecule type" value="Genomic_DNA"/>
</dbReference>
<dbReference type="InterPro" id="IPR008193">
    <property type="entry name" value="RNA_pol_Rpb11_13-16kDa_CS"/>
</dbReference>
<dbReference type="AlphaFoldDB" id="A0A523B9T7"/>
<keyword evidence="2 4" id="KW-0804">Transcription</keyword>
<organism evidence="8 10">
    <name type="scientific">Thermoproteota archaeon</name>
    <dbReference type="NCBI Taxonomy" id="2056631"/>
    <lineage>
        <taxon>Archaea</taxon>
        <taxon>Thermoproteota</taxon>
    </lineage>
</organism>
<gene>
    <name evidence="4" type="primary">rpo11</name>
    <name evidence="4" type="synonym">rpoL</name>
    <name evidence="8" type="ORF">DSO09_06345</name>
    <name evidence="7" type="ORF">EF809_00860</name>
</gene>
<dbReference type="EC" id="2.7.7.6" evidence="4"/>
<dbReference type="EMBL" id="RXIH01000007">
    <property type="protein sequence ID" value="RZN57400.1"/>
    <property type="molecule type" value="Genomic_DNA"/>
</dbReference>
<evidence type="ECO:0000256" key="3">
    <source>
        <dbReference type="ARBA" id="ARBA00025751"/>
    </source>
</evidence>